<dbReference type="Gene3D" id="2.60.300.12">
    <property type="entry name" value="HesB-like domain"/>
    <property type="match status" value="1"/>
</dbReference>
<evidence type="ECO:0000313" key="3">
    <source>
        <dbReference type="EMBL" id="PRX15188.1"/>
    </source>
</evidence>
<accession>A0ABX5E7E2</accession>
<comment type="caution">
    <text evidence="3">The sequence shown here is derived from an EMBL/GenBank/DDBJ whole genome shotgun (WGS) entry which is preliminary data.</text>
</comment>
<dbReference type="PANTHER" id="PTHR10072">
    <property type="entry name" value="IRON-SULFUR CLUSTER ASSEMBLY PROTEIN"/>
    <property type="match status" value="1"/>
</dbReference>
<dbReference type="InterPro" id="IPR035903">
    <property type="entry name" value="HesB-like_dom_sf"/>
</dbReference>
<proteinExistence type="inferred from homology"/>
<dbReference type="SUPFAM" id="SSF89360">
    <property type="entry name" value="HesB-like domain"/>
    <property type="match status" value="1"/>
</dbReference>
<dbReference type="PANTHER" id="PTHR10072:SF41">
    <property type="entry name" value="IRON-SULFUR CLUSTER ASSEMBLY 1 HOMOLOG, MITOCHONDRIAL"/>
    <property type="match status" value="1"/>
</dbReference>
<dbReference type="PROSITE" id="PS01152">
    <property type="entry name" value="HESB"/>
    <property type="match status" value="1"/>
</dbReference>
<feature type="domain" description="Core" evidence="2">
    <location>
        <begin position="21"/>
        <end position="124"/>
    </location>
</feature>
<dbReference type="NCBIfam" id="TIGR00049">
    <property type="entry name" value="iron-sulfur cluster assembly accessory protein"/>
    <property type="match status" value="1"/>
</dbReference>
<comment type="similarity">
    <text evidence="1">Belongs to the HesB/IscA family.</text>
</comment>
<name>A0ABX5E7E2_NONUL</name>
<evidence type="ECO:0000256" key="1">
    <source>
        <dbReference type="ARBA" id="ARBA00006718"/>
    </source>
</evidence>
<dbReference type="InterPro" id="IPR050322">
    <property type="entry name" value="Fe-S_cluster_asmbl/transfer"/>
</dbReference>
<dbReference type="InterPro" id="IPR016092">
    <property type="entry name" value="ATAP"/>
</dbReference>
<reference evidence="3 4" key="1">
    <citation type="submission" date="2018-03" db="EMBL/GenBank/DDBJ databases">
        <title>Genomic Encyclopedia of Archaeal and Bacterial Type Strains, Phase II (KMG-II): from individual species to whole genera.</title>
        <authorList>
            <person name="Goeker M."/>
        </authorList>
    </citation>
    <scope>NUCLEOTIDE SEQUENCE [LARGE SCALE GENOMIC DNA]</scope>
    <source>
        <strain evidence="3 4">DSM 22727</strain>
    </source>
</reference>
<dbReference type="EMBL" id="PVNA01000001">
    <property type="protein sequence ID" value="PRX15188.1"/>
    <property type="molecule type" value="Genomic_DNA"/>
</dbReference>
<sequence>MFKNGCCIFVVILNKDFKHMINVSDTAKIKLTQLMSEDGFAIGNDYVRVGVKSGGCSGLSYDLTFDKTTTDTDKIFEANDVRIVVDKKSFLYLVGTTLEFSGGLNGKGFVFNNPNAQRTCGCGESFSL</sequence>
<dbReference type="InterPro" id="IPR000361">
    <property type="entry name" value="ATAP_core_dom"/>
</dbReference>
<dbReference type="Pfam" id="PF01521">
    <property type="entry name" value="Fe-S_biosyn"/>
    <property type="match status" value="1"/>
</dbReference>
<evidence type="ECO:0000313" key="4">
    <source>
        <dbReference type="Proteomes" id="UP000239997"/>
    </source>
</evidence>
<gene>
    <name evidence="3" type="ORF">LY02_00403</name>
</gene>
<keyword evidence="4" id="KW-1185">Reference proteome</keyword>
<dbReference type="Proteomes" id="UP000239997">
    <property type="component" value="Unassembled WGS sequence"/>
</dbReference>
<dbReference type="InterPro" id="IPR017870">
    <property type="entry name" value="FeS_cluster_insertion_CS"/>
</dbReference>
<protein>
    <submittedName>
        <fullName evidence="3">Iron-sulfur cluster assembly protein</fullName>
    </submittedName>
</protein>
<organism evidence="3 4">
    <name type="scientific">Nonlabens ulvanivorans</name>
    <name type="common">Persicivirga ulvanivorans</name>
    <dbReference type="NCBI Taxonomy" id="906888"/>
    <lineage>
        <taxon>Bacteria</taxon>
        <taxon>Pseudomonadati</taxon>
        <taxon>Bacteroidota</taxon>
        <taxon>Flavobacteriia</taxon>
        <taxon>Flavobacteriales</taxon>
        <taxon>Flavobacteriaceae</taxon>
        <taxon>Nonlabens</taxon>
    </lineage>
</organism>
<evidence type="ECO:0000259" key="2">
    <source>
        <dbReference type="Pfam" id="PF01521"/>
    </source>
</evidence>